<comment type="subcellular location">
    <subcellularLocation>
        <location evidence="10">Cell membrane</location>
        <topology evidence="10">Multi-pass membrane protein</topology>
    </subcellularLocation>
</comment>
<comment type="pathway">
    <text evidence="10">Lipid metabolism; phospholipid metabolism.</text>
</comment>
<dbReference type="SMART" id="SM01207">
    <property type="entry name" value="G3P_acyltransf"/>
    <property type="match status" value="1"/>
</dbReference>
<reference evidence="11 12" key="1">
    <citation type="submission" date="2018-08" db="EMBL/GenBank/DDBJ databases">
        <title>A genome reference for cultivated species of the human gut microbiota.</title>
        <authorList>
            <person name="Zou Y."/>
            <person name="Xue W."/>
            <person name="Luo G."/>
        </authorList>
    </citation>
    <scope>NUCLEOTIDE SEQUENCE [LARGE SCALE GENOMIC DNA]</scope>
    <source>
        <strain evidence="11 12">AF37-2AT</strain>
    </source>
</reference>
<dbReference type="PANTHER" id="PTHR30309">
    <property type="entry name" value="INNER MEMBRANE PROTEIN YGIH"/>
    <property type="match status" value="1"/>
</dbReference>
<keyword evidence="11" id="KW-0012">Acyltransferase</keyword>
<organism evidence="11 12">
    <name type="scientific">Sellimonas intestinalis</name>
    <dbReference type="NCBI Taxonomy" id="1653434"/>
    <lineage>
        <taxon>Bacteria</taxon>
        <taxon>Bacillati</taxon>
        <taxon>Bacillota</taxon>
        <taxon>Clostridia</taxon>
        <taxon>Lachnospirales</taxon>
        <taxon>Lachnospiraceae</taxon>
        <taxon>Sellimonas</taxon>
    </lineage>
</organism>
<keyword evidence="3 10" id="KW-0808">Transferase</keyword>
<sequence length="214" mass="23077">MERIVCILIGYIFGLFQTGYLYGRMNHVDIRKMGSGNAGSTNALRTLGVKAGVCTFLGDSFKCIFAVLAVRLIFGGNYGEILPLLSIYAGLGAVLGHNFPFYLGFKGGKGIAAMAGLLAALTNLWITLIALVVFVTIVAVTKYVSVGSIAVVLIFFAGVVFRGQTGSYGMESVYLYEMYAVAGFLALLAIWKHRANIQRLMNGTENKISFGKKK</sequence>
<evidence type="ECO:0000256" key="6">
    <source>
        <dbReference type="ARBA" id="ARBA00023098"/>
    </source>
</evidence>
<gene>
    <name evidence="10 11" type="primary">plsY</name>
    <name evidence="11" type="ORF">DW016_00510</name>
</gene>
<dbReference type="OrthoDB" id="9777124at2"/>
<evidence type="ECO:0000256" key="5">
    <source>
        <dbReference type="ARBA" id="ARBA00022989"/>
    </source>
</evidence>
<evidence type="ECO:0000313" key="11">
    <source>
        <dbReference type="EMBL" id="RGE89794.1"/>
    </source>
</evidence>
<comment type="similarity">
    <text evidence="10">Belongs to the PlsY family.</text>
</comment>
<keyword evidence="4 10" id="KW-0812">Transmembrane</keyword>
<evidence type="ECO:0000256" key="3">
    <source>
        <dbReference type="ARBA" id="ARBA00022679"/>
    </source>
</evidence>
<keyword evidence="2 10" id="KW-0444">Lipid biosynthesis</keyword>
<evidence type="ECO:0000313" key="12">
    <source>
        <dbReference type="Proteomes" id="UP000261080"/>
    </source>
</evidence>
<keyword evidence="7 10" id="KW-0472">Membrane</keyword>
<evidence type="ECO:0000256" key="8">
    <source>
        <dbReference type="ARBA" id="ARBA00023209"/>
    </source>
</evidence>
<dbReference type="AlphaFoldDB" id="A0A3E3K512"/>
<feature type="transmembrane region" description="Helical" evidence="10">
    <location>
        <begin position="173"/>
        <end position="191"/>
    </location>
</feature>
<dbReference type="EC" id="2.3.1.275" evidence="10"/>
<evidence type="ECO:0000256" key="2">
    <source>
        <dbReference type="ARBA" id="ARBA00022516"/>
    </source>
</evidence>
<evidence type="ECO:0000256" key="10">
    <source>
        <dbReference type="HAMAP-Rule" id="MF_01043"/>
    </source>
</evidence>
<dbReference type="Proteomes" id="UP000261080">
    <property type="component" value="Unassembled WGS sequence"/>
</dbReference>
<dbReference type="InterPro" id="IPR003811">
    <property type="entry name" value="G3P_acylTferase_PlsY"/>
</dbReference>
<dbReference type="PANTHER" id="PTHR30309:SF0">
    <property type="entry name" value="GLYCEROL-3-PHOSPHATE ACYLTRANSFERASE-RELATED"/>
    <property type="match status" value="1"/>
</dbReference>
<dbReference type="UniPathway" id="UPA00085"/>
<dbReference type="HAMAP" id="MF_01043">
    <property type="entry name" value="PlsY"/>
    <property type="match status" value="1"/>
</dbReference>
<keyword evidence="5 10" id="KW-1133">Transmembrane helix</keyword>
<comment type="subunit">
    <text evidence="10">Probably interacts with PlsX.</text>
</comment>
<evidence type="ECO:0000256" key="7">
    <source>
        <dbReference type="ARBA" id="ARBA00023136"/>
    </source>
</evidence>
<keyword evidence="8 10" id="KW-0594">Phospholipid biosynthesis</keyword>
<dbReference type="GeneID" id="97192980"/>
<feature type="transmembrane region" description="Helical" evidence="10">
    <location>
        <begin position="111"/>
        <end position="136"/>
    </location>
</feature>
<protein>
    <recommendedName>
        <fullName evidence="10">Glycerol-3-phosphate acyltransferase</fullName>
    </recommendedName>
    <alternativeName>
        <fullName evidence="10">Acyl-PO4 G3P acyltransferase</fullName>
    </alternativeName>
    <alternativeName>
        <fullName evidence="10">Acyl-phosphate--glycerol-3-phosphate acyltransferase</fullName>
    </alternativeName>
    <alternativeName>
        <fullName evidence="10">G3P acyltransferase</fullName>
        <shortName evidence="10">GPAT</shortName>
        <ecNumber evidence="10">2.3.1.275</ecNumber>
    </alternativeName>
    <alternativeName>
        <fullName evidence="10">Lysophosphatidic acid synthase</fullName>
        <shortName evidence="10">LPA synthase</shortName>
    </alternativeName>
</protein>
<dbReference type="NCBIfam" id="TIGR00023">
    <property type="entry name" value="glycerol-3-phosphate 1-O-acyltransferase PlsY"/>
    <property type="match status" value="1"/>
</dbReference>
<comment type="function">
    <text evidence="10">Catalyzes the transfer of an acyl group from acyl-phosphate (acyl-PO(4)) to glycerol-3-phosphate (G3P) to form lysophosphatidic acid (LPA). This enzyme utilizes acyl-phosphate as fatty acyl donor, but not acyl-CoA or acyl-ACP.</text>
</comment>
<name>A0A3E3K512_9FIRM</name>
<evidence type="ECO:0000256" key="9">
    <source>
        <dbReference type="ARBA" id="ARBA00023264"/>
    </source>
</evidence>
<proteinExistence type="inferred from homology"/>
<comment type="caution">
    <text evidence="11">The sequence shown here is derived from an EMBL/GenBank/DDBJ whole genome shotgun (WGS) entry which is preliminary data.</text>
</comment>
<dbReference type="RefSeq" id="WP_024732780.1">
    <property type="nucleotide sequence ID" value="NZ_BAABYU010000001.1"/>
</dbReference>
<keyword evidence="9 10" id="KW-1208">Phospholipid metabolism</keyword>
<comment type="catalytic activity">
    <reaction evidence="10">
        <text>an acyl phosphate + sn-glycerol 3-phosphate = a 1-acyl-sn-glycero-3-phosphate + phosphate</text>
        <dbReference type="Rhea" id="RHEA:34075"/>
        <dbReference type="ChEBI" id="CHEBI:43474"/>
        <dbReference type="ChEBI" id="CHEBI:57597"/>
        <dbReference type="ChEBI" id="CHEBI:57970"/>
        <dbReference type="ChEBI" id="CHEBI:59918"/>
        <dbReference type="EC" id="2.3.1.275"/>
    </reaction>
</comment>
<keyword evidence="12" id="KW-1185">Reference proteome</keyword>
<dbReference type="GO" id="GO:0008654">
    <property type="term" value="P:phospholipid biosynthetic process"/>
    <property type="evidence" value="ECO:0007669"/>
    <property type="project" value="UniProtKB-UniRule"/>
</dbReference>
<dbReference type="GO" id="GO:0043772">
    <property type="term" value="F:acyl-phosphate glycerol-3-phosphate acyltransferase activity"/>
    <property type="evidence" value="ECO:0007669"/>
    <property type="project" value="UniProtKB-UniRule"/>
</dbReference>
<keyword evidence="6 10" id="KW-0443">Lipid metabolism</keyword>
<dbReference type="GO" id="GO:0005886">
    <property type="term" value="C:plasma membrane"/>
    <property type="evidence" value="ECO:0007669"/>
    <property type="project" value="UniProtKB-SubCell"/>
</dbReference>
<keyword evidence="1 10" id="KW-1003">Cell membrane</keyword>
<evidence type="ECO:0000256" key="1">
    <source>
        <dbReference type="ARBA" id="ARBA00022475"/>
    </source>
</evidence>
<dbReference type="Pfam" id="PF02660">
    <property type="entry name" value="G3P_acyltransf"/>
    <property type="match status" value="1"/>
</dbReference>
<accession>A0A3E3K512</accession>
<dbReference type="EMBL" id="QVLX01000001">
    <property type="protein sequence ID" value="RGE89794.1"/>
    <property type="molecule type" value="Genomic_DNA"/>
</dbReference>
<evidence type="ECO:0000256" key="4">
    <source>
        <dbReference type="ARBA" id="ARBA00022692"/>
    </source>
</evidence>
<feature type="transmembrane region" description="Helical" evidence="10">
    <location>
        <begin position="143"/>
        <end position="161"/>
    </location>
</feature>
<feature type="transmembrane region" description="Helical" evidence="10">
    <location>
        <begin position="81"/>
        <end position="99"/>
    </location>
</feature>